<accession>A0A9K3GR90</accession>
<gene>
    <name evidence="2" type="ORF">KIPB_015846</name>
</gene>
<evidence type="ECO:0000313" key="2">
    <source>
        <dbReference type="EMBL" id="GIQ92203.1"/>
    </source>
</evidence>
<protein>
    <submittedName>
        <fullName evidence="2">Uncharacterized protein</fullName>
    </submittedName>
</protein>
<evidence type="ECO:0000256" key="1">
    <source>
        <dbReference type="SAM" id="SignalP"/>
    </source>
</evidence>
<proteinExistence type="predicted"/>
<evidence type="ECO:0000313" key="3">
    <source>
        <dbReference type="Proteomes" id="UP000265618"/>
    </source>
</evidence>
<keyword evidence="1" id="KW-0732">Signal</keyword>
<dbReference type="Proteomes" id="UP000265618">
    <property type="component" value="Unassembled WGS sequence"/>
</dbReference>
<comment type="caution">
    <text evidence="2">The sequence shown here is derived from an EMBL/GenBank/DDBJ whole genome shotgun (WGS) entry which is preliminary data.</text>
</comment>
<sequence>MFTGWAMFMALTVYTYLMTIQLDSRLDDAAPGAGFITSAEVTEGSSTFTEGFRCVVSVFRSFE</sequence>
<dbReference type="EMBL" id="BDIP01009187">
    <property type="protein sequence ID" value="GIQ92203.1"/>
    <property type="molecule type" value="Genomic_DNA"/>
</dbReference>
<feature type="chain" id="PRO_5039941277" evidence="1">
    <location>
        <begin position="18"/>
        <end position="63"/>
    </location>
</feature>
<dbReference type="AlphaFoldDB" id="A0A9K3GR90"/>
<organism evidence="2 3">
    <name type="scientific">Kipferlia bialata</name>
    <dbReference type="NCBI Taxonomy" id="797122"/>
    <lineage>
        <taxon>Eukaryota</taxon>
        <taxon>Metamonada</taxon>
        <taxon>Carpediemonas-like organisms</taxon>
        <taxon>Kipferlia</taxon>
    </lineage>
</organism>
<feature type="signal peptide" evidence="1">
    <location>
        <begin position="1"/>
        <end position="17"/>
    </location>
</feature>
<feature type="non-terminal residue" evidence="2">
    <location>
        <position position="63"/>
    </location>
</feature>
<keyword evidence="3" id="KW-1185">Reference proteome</keyword>
<name>A0A9K3GR90_9EUKA</name>
<reference evidence="2 3" key="1">
    <citation type="journal article" date="2018" name="PLoS ONE">
        <title>The draft genome of Kipferlia bialata reveals reductive genome evolution in fornicate parasites.</title>
        <authorList>
            <person name="Tanifuji G."/>
            <person name="Takabayashi S."/>
            <person name="Kume K."/>
            <person name="Takagi M."/>
            <person name="Nakayama T."/>
            <person name="Kamikawa R."/>
            <person name="Inagaki Y."/>
            <person name="Hashimoto T."/>
        </authorList>
    </citation>
    <scope>NUCLEOTIDE SEQUENCE [LARGE SCALE GENOMIC DNA]</scope>
    <source>
        <strain evidence="2">NY0173</strain>
    </source>
</reference>